<gene>
    <name evidence="9" type="ORF">QJS64_08460</name>
</gene>
<feature type="transmembrane region" description="Helical" evidence="8">
    <location>
        <begin position="178"/>
        <end position="199"/>
    </location>
</feature>
<feature type="transmembrane region" description="Helical" evidence="8">
    <location>
        <begin position="219"/>
        <end position="240"/>
    </location>
</feature>
<dbReference type="InterPro" id="IPR037294">
    <property type="entry name" value="ABC_BtuC-like"/>
</dbReference>
<evidence type="ECO:0000256" key="2">
    <source>
        <dbReference type="ARBA" id="ARBA00007935"/>
    </source>
</evidence>
<evidence type="ECO:0000256" key="7">
    <source>
        <dbReference type="ARBA" id="ARBA00023136"/>
    </source>
</evidence>
<feature type="transmembrane region" description="Helical" evidence="8">
    <location>
        <begin position="148"/>
        <end position="166"/>
    </location>
</feature>
<protein>
    <submittedName>
        <fullName evidence="9">Iron ABC transporter permease</fullName>
    </submittedName>
</protein>
<dbReference type="Proteomes" id="UP001239169">
    <property type="component" value="Chromosome"/>
</dbReference>
<feature type="transmembrane region" description="Helical" evidence="8">
    <location>
        <begin position="270"/>
        <end position="298"/>
    </location>
</feature>
<dbReference type="InterPro" id="IPR000522">
    <property type="entry name" value="ABC_transptr_permease_BtuC"/>
</dbReference>
<reference evidence="9 10" key="1">
    <citation type="submission" date="2023-04" db="EMBL/GenBank/DDBJ databases">
        <title>Bacteria Genome Submission.</title>
        <authorList>
            <person name="Isaac P."/>
        </authorList>
    </citation>
    <scope>NUCLEOTIDE SEQUENCE [LARGE SCALE GENOMIC DNA]</scope>
    <source>
        <strain evidence="9 10">SampleS7P1</strain>
    </source>
</reference>
<evidence type="ECO:0000256" key="3">
    <source>
        <dbReference type="ARBA" id="ARBA00022448"/>
    </source>
</evidence>
<evidence type="ECO:0000256" key="6">
    <source>
        <dbReference type="ARBA" id="ARBA00022989"/>
    </source>
</evidence>
<evidence type="ECO:0000256" key="8">
    <source>
        <dbReference type="SAM" id="Phobius"/>
    </source>
</evidence>
<keyword evidence="3" id="KW-0813">Transport</keyword>
<comment type="similarity">
    <text evidence="2">Belongs to the binding-protein-dependent transport system permease family. FecCD subfamily.</text>
</comment>
<proteinExistence type="inferred from homology"/>
<feature type="transmembrane region" description="Helical" evidence="8">
    <location>
        <begin position="24"/>
        <end position="46"/>
    </location>
</feature>
<dbReference type="Pfam" id="PF01032">
    <property type="entry name" value="FecCD"/>
    <property type="match status" value="1"/>
</dbReference>
<sequence length="367" mass="39754">MQSIKSLKKYEDNEEKGFVKTKPLYILVIIGLIVALILSILFTVTIGSSDISIKQVYQIIGYKLFNIGNENTLSNGAIHDVVWFIRLPRIILAVCVGIGLSVCGVVMQAIVKNPLADPYILGVSSGASLGATIAIMLGFTSLLGTNSIGIFAFFGAFLVSMLVLMISNTGSRSNSTKLLLAGMALSSVCSAFSSFIVYIKNDTEGMKNITFWLMGSLAGAKWEEIAFILPLILIGTIFFVSQYRILNLMLLGDDVAITLGTDLHRYRQMYLVVTSLLVGLVVYSSGMIGFVGLIIPHIVRGLFGTDHKKIIPISALLGAIFLIWSDVLSRIIIINAELPIGILISMIGAPCFVYLMIRKSYGFGGSN</sequence>
<accession>A0ABY8R6D8</accession>
<keyword evidence="6 8" id="KW-1133">Transmembrane helix</keyword>
<organism evidence="9 10">
    <name type="scientific">Paraclostridium bifermentans</name>
    <name type="common">Clostridium bifermentans</name>
    <dbReference type="NCBI Taxonomy" id="1490"/>
    <lineage>
        <taxon>Bacteria</taxon>
        <taxon>Bacillati</taxon>
        <taxon>Bacillota</taxon>
        <taxon>Clostridia</taxon>
        <taxon>Peptostreptococcales</taxon>
        <taxon>Peptostreptococcaceae</taxon>
        <taxon>Paraclostridium</taxon>
    </lineage>
</organism>
<dbReference type="Gene3D" id="1.10.3470.10">
    <property type="entry name" value="ABC transporter involved in vitamin B12 uptake, BtuC"/>
    <property type="match status" value="1"/>
</dbReference>
<keyword evidence="10" id="KW-1185">Reference proteome</keyword>
<evidence type="ECO:0000256" key="5">
    <source>
        <dbReference type="ARBA" id="ARBA00022692"/>
    </source>
</evidence>
<dbReference type="CDD" id="cd06550">
    <property type="entry name" value="TM_ABC_iron-siderophores_like"/>
    <property type="match status" value="1"/>
</dbReference>
<feature type="transmembrane region" description="Helical" evidence="8">
    <location>
        <begin position="90"/>
        <end position="111"/>
    </location>
</feature>
<dbReference type="PANTHER" id="PTHR30472:SF25">
    <property type="entry name" value="ABC TRANSPORTER PERMEASE PROTEIN MJ0876-RELATED"/>
    <property type="match status" value="1"/>
</dbReference>
<dbReference type="PANTHER" id="PTHR30472">
    <property type="entry name" value="FERRIC ENTEROBACTIN TRANSPORT SYSTEM PERMEASE PROTEIN"/>
    <property type="match status" value="1"/>
</dbReference>
<dbReference type="EMBL" id="CP124685">
    <property type="protein sequence ID" value="WGX77010.1"/>
    <property type="molecule type" value="Genomic_DNA"/>
</dbReference>
<comment type="subcellular location">
    <subcellularLocation>
        <location evidence="1">Cell membrane</location>
        <topology evidence="1">Multi-pass membrane protein</topology>
    </subcellularLocation>
</comment>
<keyword evidence="4" id="KW-1003">Cell membrane</keyword>
<name>A0ABY8R6D8_PARBF</name>
<dbReference type="SUPFAM" id="SSF81345">
    <property type="entry name" value="ABC transporter involved in vitamin B12 uptake, BtuC"/>
    <property type="match status" value="1"/>
</dbReference>
<feature type="transmembrane region" description="Helical" evidence="8">
    <location>
        <begin position="310"/>
        <end position="328"/>
    </location>
</feature>
<evidence type="ECO:0000256" key="1">
    <source>
        <dbReference type="ARBA" id="ARBA00004651"/>
    </source>
</evidence>
<feature type="transmembrane region" description="Helical" evidence="8">
    <location>
        <begin position="118"/>
        <end position="142"/>
    </location>
</feature>
<evidence type="ECO:0000256" key="4">
    <source>
        <dbReference type="ARBA" id="ARBA00022475"/>
    </source>
</evidence>
<feature type="transmembrane region" description="Helical" evidence="8">
    <location>
        <begin position="340"/>
        <end position="357"/>
    </location>
</feature>
<keyword evidence="5 8" id="KW-0812">Transmembrane</keyword>
<evidence type="ECO:0000313" key="9">
    <source>
        <dbReference type="EMBL" id="WGX77010.1"/>
    </source>
</evidence>
<keyword evidence="7 8" id="KW-0472">Membrane</keyword>
<evidence type="ECO:0000313" key="10">
    <source>
        <dbReference type="Proteomes" id="UP001239169"/>
    </source>
</evidence>